<dbReference type="Proteomes" id="UP000821845">
    <property type="component" value="Chromosome 8"/>
</dbReference>
<dbReference type="EMBL" id="CM023488">
    <property type="protein sequence ID" value="KAH6923430.1"/>
    <property type="molecule type" value="Genomic_DNA"/>
</dbReference>
<name>A0ACB7RLZ4_HYAAI</name>
<sequence length="112" mass="12380">MDNSKKFWKAKRIVEWCASGRETELDRTEEGSDEYGRAAGDDSNTTQLAASSESSALTSVKAMDPSYFTAQPGKGFGIRRKSGASYRTVLRLPSSELRGKERASFHVIRRGV</sequence>
<gene>
    <name evidence="1" type="ORF">HPB50_001069</name>
</gene>
<reference evidence="1" key="1">
    <citation type="submission" date="2020-05" db="EMBL/GenBank/DDBJ databases">
        <title>Large-scale comparative analyses of tick genomes elucidate their genetic diversity and vector capacities.</title>
        <authorList>
            <person name="Jia N."/>
            <person name="Wang J."/>
            <person name="Shi W."/>
            <person name="Du L."/>
            <person name="Sun Y."/>
            <person name="Zhan W."/>
            <person name="Jiang J."/>
            <person name="Wang Q."/>
            <person name="Zhang B."/>
            <person name="Ji P."/>
            <person name="Sakyi L.B."/>
            <person name="Cui X."/>
            <person name="Yuan T."/>
            <person name="Jiang B."/>
            <person name="Yang W."/>
            <person name="Lam T.T.-Y."/>
            <person name="Chang Q."/>
            <person name="Ding S."/>
            <person name="Wang X."/>
            <person name="Zhu J."/>
            <person name="Ruan X."/>
            <person name="Zhao L."/>
            <person name="Wei J."/>
            <person name="Que T."/>
            <person name="Du C."/>
            <person name="Cheng J."/>
            <person name="Dai P."/>
            <person name="Han X."/>
            <person name="Huang E."/>
            <person name="Gao Y."/>
            <person name="Liu J."/>
            <person name="Shao H."/>
            <person name="Ye R."/>
            <person name="Li L."/>
            <person name="Wei W."/>
            <person name="Wang X."/>
            <person name="Wang C."/>
            <person name="Yang T."/>
            <person name="Huo Q."/>
            <person name="Li W."/>
            <person name="Guo W."/>
            <person name="Chen H."/>
            <person name="Zhou L."/>
            <person name="Ni X."/>
            <person name="Tian J."/>
            <person name="Zhou Y."/>
            <person name="Sheng Y."/>
            <person name="Liu T."/>
            <person name="Pan Y."/>
            <person name="Xia L."/>
            <person name="Li J."/>
            <person name="Zhao F."/>
            <person name="Cao W."/>
        </authorList>
    </citation>
    <scope>NUCLEOTIDE SEQUENCE</scope>
    <source>
        <strain evidence="1">Hyas-2018</strain>
    </source>
</reference>
<protein>
    <submittedName>
        <fullName evidence="1">Uncharacterized protein</fullName>
    </submittedName>
</protein>
<proteinExistence type="predicted"/>
<evidence type="ECO:0000313" key="2">
    <source>
        <dbReference type="Proteomes" id="UP000821845"/>
    </source>
</evidence>
<organism evidence="1 2">
    <name type="scientific">Hyalomma asiaticum</name>
    <name type="common">Tick</name>
    <dbReference type="NCBI Taxonomy" id="266040"/>
    <lineage>
        <taxon>Eukaryota</taxon>
        <taxon>Metazoa</taxon>
        <taxon>Ecdysozoa</taxon>
        <taxon>Arthropoda</taxon>
        <taxon>Chelicerata</taxon>
        <taxon>Arachnida</taxon>
        <taxon>Acari</taxon>
        <taxon>Parasitiformes</taxon>
        <taxon>Ixodida</taxon>
        <taxon>Ixodoidea</taxon>
        <taxon>Ixodidae</taxon>
        <taxon>Hyalomminae</taxon>
        <taxon>Hyalomma</taxon>
    </lineage>
</organism>
<keyword evidence="2" id="KW-1185">Reference proteome</keyword>
<comment type="caution">
    <text evidence="1">The sequence shown here is derived from an EMBL/GenBank/DDBJ whole genome shotgun (WGS) entry which is preliminary data.</text>
</comment>
<evidence type="ECO:0000313" key="1">
    <source>
        <dbReference type="EMBL" id="KAH6923430.1"/>
    </source>
</evidence>
<accession>A0ACB7RLZ4</accession>